<dbReference type="EMBL" id="SOAW01000003">
    <property type="protein sequence ID" value="TDT29878.1"/>
    <property type="molecule type" value="Genomic_DNA"/>
</dbReference>
<keyword evidence="1 2" id="KW-0732">Signal</keyword>
<evidence type="ECO:0000313" key="4">
    <source>
        <dbReference type="EMBL" id="TDT29878.1"/>
    </source>
</evidence>
<dbReference type="SUPFAM" id="SSF53850">
    <property type="entry name" value="Periplasmic binding protein-like II"/>
    <property type="match status" value="1"/>
</dbReference>
<organism evidence="4 5">
    <name type="scientific">Naumannella halotolerans</name>
    <dbReference type="NCBI Taxonomy" id="993414"/>
    <lineage>
        <taxon>Bacteria</taxon>
        <taxon>Bacillati</taxon>
        <taxon>Actinomycetota</taxon>
        <taxon>Actinomycetes</taxon>
        <taxon>Propionibacteriales</taxon>
        <taxon>Propionibacteriaceae</taxon>
        <taxon>Naumannella</taxon>
    </lineage>
</organism>
<sequence length="289" mass="30390">MTHRPRAALATCSILAIAAVASACSGSDTAAEPDAPETVVVGMSWPYEPWQVGDGSGTKEGVEPEILAAIGEKQNLEFELQNVDFSGIITGTQSGKYDLAVSALGIYGDRLNALNFVPDARTGYTSLVNAEDEGKYSSLQDLCGVSAAILNGTRNQSDVEVANGTAEPDSTQQSFAGVCADNPIQAEFYNDQAGQDLAFQTGKAEVEMLTLQVAQQKAADSDGKYAVAEPYAEVLFGMGVAKNNTELSDKLIAGMKEIIADGTYEEILTKYGLDSSSAVTESEVTLVTE</sequence>
<feature type="domain" description="Solute-binding protein family 3/N-terminal" evidence="3">
    <location>
        <begin position="38"/>
        <end position="275"/>
    </location>
</feature>
<dbReference type="Proteomes" id="UP000295371">
    <property type="component" value="Unassembled WGS sequence"/>
</dbReference>
<evidence type="ECO:0000256" key="2">
    <source>
        <dbReference type="SAM" id="SignalP"/>
    </source>
</evidence>
<reference evidence="4 5" key="1">
    <citation type="submission" date="2019-03" db="EMBL/GenBank/DDBJ databases">
        <title>Genomic Encyclopedia of Archaeal and Bacterial Type Strains, Phase II (KMG-II): from individual species to whole genera.</title>
        <authorList>
            <person name="Goeker M."/>
        </authorList>
    </citation>
    <scope>NUCLEOTIDE SEQUENCE [LARGE SCALE GENOMIC DNA]</scope>
    <source>
        <strain evidence="4 5">DSM 24323</strain>
    </source>
</reference>
<keyword evidence="5" id="KW-1185">Reference proteome</keyword>
<dbReference type="RefSeq" id="WP_166649292.1">
    <property type="nucleotide sequence ID" value="NZ_SOAW01000003.1"/>
</dbReference>
<dbReference type="PROSITE" id="PS51257">
    <property type="entry name" value="PROKAR_LIPOPROTEIN"/>
    <property type="match status" value="1"/>
</dbReference>
<dbReference type="Pfam" id="PF00497">
    <property type="entry name" value="SBP_bac_3"/>
    <property type="match status" value="1"/>
</dbReference>
<evidence type="ECO:0000259" key="3">
    <source>
        <dbReference type="SMART" id="SM00062"/>
    </source>
</evidence>
<name>A0A4V3EML8_9ACTN</name>
<dbReference type="InterPro" id="IPR001638">
    <property type="entry name" value="Solute-binding_3/MltF_N"/>
</dbReference>
<comment type="caution">
    <text evidence="4">The sequence shown here is derived from an EMBL/GenBank/DDBJ whole genome shotgun (WGS) entry which is preliminary data.</text>
</comment>
<evidence type="ECO:0000313" key="5">
    <source>
        <dbReference type="Proteomes" id="UP000295371"/>
    </source>
</evidence>
<gene>
    <name evidence="4" type="ORF">CLV29_2900</name>
</gene>
<accession>A0A4V3EML8</accession>
<protein>
    <submittedName>
        <fullName evidence="4">ABC-type amino acid transport substrate-binding protein</fullName>
    </submittedName>
</protein>
<dbReference type="PANTHER" id="PTHR35936">
    <property type="entry name" value="MEMBRANE-BOUND LYTIC MUREIN TRANSGLYCOSYLASE F"/>
    <property type="match status" value="1"/>
</dbReference>
<dbReference type="PANTHER" id="PTHR35936:SF17">
    <property type="entry name" value="ARGININE-BINDING EXTRACELLULAR PROTEIN ARTP"/>
    <property type="match status" value="1"/>
</dbReference>
<dbReference type="Gene3D" id="3.40.190.10">
    <property type="entry name" value="Periplasmic binding protein-like II"/>
    <property type="match status" value="2"/>
</dbReference>
<dbReference type="AlphaFoldDB" id="A0A4V3EML8"/>
<evidence type="ECO:0000256" key="1">
    <source>
        <dbReference type="ARBA" id="ARBA00022729"/>
    </source>
</evidence>
<feature type="chain" id="PRO_5020775501" evidence="2">
    <location>
        <begin position="31"/>
        <end position="289"/>
    </location>
</feature>
<dbReference type="SMART" id="SM00062">
    <property type="entry name" value="PBPb"/>
    <property type="match status" value="1"/>
</dbReference>
<feature type="signal peptide" evidence="2">
    <location>
        <begin position="1"/>
        <end position="30"/>
    </location>
</feature>
<proteinExistence type="predicted"/>